<name>A0ABD2XS74_9GENT</name>
<evidence type="ECO:0000313" key="2">
    <source>
        <dbReference type="Proteomes" id="UP001630127"/>
    </source>
</evidence>
<reference evidence="1 2" key="1">
    <citation type="submission" date="2024-11" db="EMBL/GenBank/DDBJ databases">
        <title>A near-complete genome assembly of Cinchona calisaya.</title>
        <authorList>
            <person name="Lian D.C."/>
            <person name="Zhao X.W."/>
            <person name="Wei L."/>
        </authorList>
    </citation>
    <scope>NUCLEOTIDE SEQUENCE [LARGE SCALE GENOMIC DNA]</scope>
    <source>
        <tissue evidence="1">Nenye</tissue>
    </source>
</reference>
<comment type="caution">
    <text evidence="1">The sequence shown here is derived from an EMBL/GenBank/DDBJ whole genome shotgun (WGS) entry which is preliminary data.</text>
</comment>
<sequence>MQPIGPNRSEFMKYLGKLARNVIRLLLIYEAWNDIPEDKLDLLWDDIQMKDKGLETDQLFVYIRTGTDPNGVPKDDEASIVIGQMREKLSQIPATEQTSVVKQRIFKEVMGSKCRGYVRTVGSDPSPAQYFGETSSKNQLSNNYMTMILNKIEELYEQKYGGKISDMQSQIDALNARLQSGGSTVVGTPPMAYTQGGNQLPVASREDHQNKNLPQDVNSGDLGGFALDEDFSVTHHYTTFSFLKSDLPSMDGAERRAISAFEQRFMDPITFGGYVEKVGDKLPNFTEEESKKLALMASLV</sequence>
<proteinExistence type="predicted"/>
<gene>
    <name evidence="1" type="ORF">ACH5RR_040340</name>
</gene>
<organism evidence="1 2">
    <name type="scientific">Cinchona calisaya</name>
    <dbReference type="NCBI Taxonomy" id="153742"/>
    <lineage>
        <taxon>Eukaryota</taxon>
        <taxon>Viridiplantae</taxon>
        <taxon>Streptophyta</taxon>
        <taxon>Embryophyta</taxon>
        <taxon>Tracheophyta</taxon>
        <taxon>Spermatophyta</taxon>
        <taxon>Magnoliopsida</taxon>
        <taxon>eudicotyledons</taxon>
        <taxon>Gunneridae</taxon>
        <taxon>Pentapetalae</taxon>
        <taxon>asterids</taxon>
        <taxon>lamiids</taxon>
        <taxon>Gentianales</taxon>
        <taxon>Rubiaceae</taxon>
        <taxon>Cinchonoideae</taxon>
        <taxon>Cinchoneae</taxon>
        <taxon>Cinchona</taxon>
    </lineage>
</organism>
<dbReference type="EMBL" id="JBJUIK010000017">
    <property type="protein sequence ID" value="KAL3497608.1"/>
    <property type="molecule type" value="Genomic_DNA"/>
</dbReference>
<evidence type="ECO:0000313" key="1">
    <source>
        <dbReference type="EMBL" id="KAL3497608.1"/>
    </source>
</evidence>
<keyword evidence="2" id="KW-1185">Reference proteome</keyword>
<dbReference type="AlphaFoldDB" id="A0ABD2XS74"/>
<accession>A0ABD2XS74</accession>
<dbReference type="Proteomes" id="UP001630127">
    <property type="component" value="Unassembled WGS sequence"/>
</dbReference>
<protein>
    <submittedName>
        <fullName evidence="1">Uncharacterized protein</fullName>
    </submittedName>
</protein>